<dbReference type="AlphaFoldDB" id="A0A0N5CVI4"/>
<evidence type="ECO:0000256" key="4">
    <source>
        <dbReference type="ARBA" id="ARBA00022833"/>
    </source>
</evidence>
<feature type="domain" description="PSP proline-rich" evidence="6">
    <location>
        <begin position="86"/>
        <end position="140"/>
    </location>
</feature>
<gene>
    <name evidence="7" type="ORF">TCLT_LOCUS4309</name>
</gene>
<dbReference type="EMBL" id="UYYF01004284">
    <property type="protein sequence ID" value="VDN01401.1"/>
    <property type="molecule type" value="Genomic_DNA"/>
</dbReference>
<protein>
    <submittedName>
        <fullName evidence="9">PSP domain-containing protein</fullName>
    </submittedName>
</protein>
<dbReference type="Pfam" id="PF04046">
    <property type="entry name" value="PSP"/>
    <property type="match status" value="1"/>
</dbReference>
<evidence type="ECO:0000256" key="5">
    <source>
        <dbReference type="ARBA" id="ARBA00023242"/>
    </source>
</evidence>
<dbReference type="PANTHER" id="PTHR13316:SF0">
    <property type="entry name" value="ZINC FINGER CCHC DOMAIN-CONTAINING PROTEIN 8"/>
    <property type="match status" value="1"/>
</dbReference>
<proteinExistence type="predicted"/>
<keyword evidence="8" id="KW-1185">Reference proteome</keyword>
<dbReference type="InterPro" id="IPR006568">
    <property type="entry name" value="PSP_pro-rich"/>
</dbReference>
<sequence>MFSTGRKKFNASNDILTNDVPSSSDEKKESTFKVNCFNCDGEHSFQDCELPLDHQRIAANRAVHFNNKRVTQERYTSAGEIGSNSSLKLRPGEISDTLREALGIGRSDIPEWIYRMRRRGFIDGYPPGYLAEGQTSKLRSSTLAVDKIIAYPGFNYYNRNLNDCECFRVPRFTEYIKYLQEYVGAIYMVNIFLHSCVFKRN</sequence>
<dbReference type="STRING" id="103827.A0A0N5CVI4"/>
<organism evidence="9">
    <name type="scientific">Thelazia callipaeda</name>
    <name type="common">Oriental eyeworm</name>
    <name type="synonym">Parasitic nematode</name>
    <dbReference type="NCBI Taxonomy" id="103827"/>
    <lineage>
        <taxon>Eukaryota</taxon>
        <taxon>Metazoa</taxon>
        <taxon>Ecdysozoa</taxon>
        <taxon>Nematoda</taxon>
        <taxon>Chromadorea</taxon>
        <taxon>Rhabditida</taxon>
        <taxon>Spirurina</taxon>
        <taxon>Spiruromorpha</taxon>
        <taxon>Thelazioidea</taxon>
        <taxon>Thelaziidae</taxon>
        <taxon>Thelazia</taxon>
    </lineage>
</organism>
<evidence type="ECO:0000256" key="1">
    <source>
        <dbReference type="ARBA" id="ARBA00004123"/>
    </source>
</evidence>
<comment type="subcellular location">
    <subcellularLocation>
        <location evidence="1">Nucleus</location>
    </subcellularLocation>
</comment>
<dbReference type="GO" id="GO:0008270">
    <property type="term" value="F:zinc ion binding"/>
    <property type="evidence" value="ECO:0007669"/>
    <property type="project" value="UniProtKB-KW"/>
</dbReference>
<evidence type="ECO:0000256" key="3">
    <source>
        <dbReference type="ARBA" id="ARBA00022771"/>
    </source>
</evidence>
<keyword evidence="2" id="KW-0479">Metal-binding</keyword>
<evidence type="ECO:0000313" key="9">
    <source>
        <dbReference type="WBParaSite" id="TCLT_0000432001-mRNA-1"/>
    </source>
</evidence>
<dbReference type="PANTHER" id="PTHR13316">
    <property type="entry name" value="ZINC FINGER, CCHC DOMAIN CONTAINING 8"/>
    <property type="match status" value="1"/>
</dbReference>
<evidence type="ECO:0000259" key="6">
    <source>
        <dbReference type="SMART" id="SM00581"/>
    </source>
</evidence>
<evidence type="ECO:0000313" key="8">
    <source>
        <dbReference type="Proteomes" id="UP000276776"/>
    </source>
</evidence>
<keyword evidence="4" id="KW-0862">Zinc</keyword>
<dbReference type="GO" id="GO:0003723">
    <property type="term" value="F:RNA binding"/>
    <property type="evidence" value="ECO:0007669"/>
    <property type="project" value="TreeGrafter"/>
</dbReference>
<dbReference type="SMART" id="SM00581">
    <property type="entry name" value="PSP"/>
    <property type="match status" value="1"/>
</dbReference>
<dbReference type="Proteomes" id="UP000276776">
    <property type="component" value="Unassembled WGS sequence"/>
</dbReference>
<dbReference type="WBParaSite" id="TCLT_0000432001-mRNA-1">
    <property type="protein sequence ID" value="TCLT_0000432001-mRNA-1"/>
    <property type="gene ID" value="TCLT_0000432001"/>
</dbReference>
<dbReference type="InterPro" id="IPR052115">
    <property type="entry name" value="NEXT_complex_subunit_ZCCHC8"/>
</dbReference>
<keyword evidence="3" id="KW-0863">Zinc-finger</keyword>
<name>A0A0N5CVI4_THECL</name>
<reference evidence="9" key="1">
    <citation type="submission" date="2017-02" db="UniProtKB">
        <authorList>
            <consortium name="WormBaseParasite"/>
        </authorList>
    </citation>
    <scope>IDENTIFICATION</scope>
</reference>
<dbReference type="OrthoDB" id="8026949at2759"/>
<evidence type="ECO:0000256" key="2">
    <source>
        <dbReference type="ARBA" id="ARBA00022723"/>
    </source>
</evidence>
<accession>A0A0N5CVI4</accession>
<dbReference type="GO" id="GO:0071013">
    <property type="term" value="C:catalytic step 2 spliceosome"/>
    <property type="evidence" value="ECO:0007669"/>
    <property type="project" value="TreeGrafter"/>
</dbReference>
<keyword evidence="5" id="KW-0539">Nucleus</keyword>
<evidence type="ECO:0000313" key="7">
    <source>
        <dbReference type="EMBL" id="VDN01401.1"/>
    </source>
</evidence>
<reference evidence="7 8" key="2">
    <citation type="submission" date="2018-11" db="EMBL/GenBank/DDBJ databases">
        <authorList>
            <consortium name="Pathogen Informatics"/>
        </authorList>
    </citation>
    <scope>NUCLEOTIDE SEQUENCE [LARGE SCALE GENOMIC DNA]</scope>
</reference>